<organism evidence="1 2">
    <name type="scientific">Forsythia ovata</name>
    <dbReference type="NCBI Taxonomy" id="205694"/>
    <lineage>
        <taxon>Eukaryota</taxon>
        <taxon>Viridiplantae</taxon>
        <taxon>Streptophyta</taxon>
        <taxon>Embryophyta</taxon>
        <taxon>Tracheophyta</taxon>
        <taxon>Spermatophyta</taxon>
        <taxon>Magnoliopsida</taxon>
        <taxon>eudicotyledons</taxon>
        <taxon>Gunneridae</taxon>
        <taxon>Pentapetalae</taxon>
        <taxon>asterids</taxon>
        <taxon>lamiids</taxon>
        <taxon>Lamiales</taxon>
        <taxon>Oleaceae</taxon>
        <taxon>Forsythieae</taxon>
        <taxon>Forsythia</taxon>
    </lineage>
</organism>
<accession>A0ABD1Q0T4</accession>
<sequence>MSPAWSQSLVWCQSPLLYAGAPHIQAIVFVKRKKGFRRWWKERVAGVVWYGDLAGVRQGGRQRWLSGFVEKTAPRSVERERPLALELQCLAFGPSPTYAKAFHPRHTLLLCKAASRDCKLGRGKLLAESMCNFEKVLEGTISHDTHL</sequence>
<dbReference type="EMBL" id="JBFOLJ010000016">
    <property type="protein sequence ID" value="KAL2468774.1"/>
    <property type="molecule type" value="Genomic_DNA"/>
</dbReference>
<dbReference type="AlphaFoldDB" id="A0ABD1Q0T4"/>
<name>A0ABD1Q0T4_9LAMI</name>
<evidence type="ECO:0000313" key="2">
    <source>
        <dbReference type="Proteomes" id="UP001604277"/>
    </source>
</evidence>
<gene>
    <name evidence="1" type="ORF">Fot_50350</name>
</gene>
<dbReference type="Proteomes" id="UP001604277">
    <property type="component" value="Unassembled WGS sequence"/>
</dbReference>
<evidence type="ECO:0000313" key="1">
    <source>
        <dbReference type="EMBL" id="KAL2468774.1"/>
    </source>
</evidence>
<comment type="caution">
    <text evidence="1">The sequence shown here is derived from an EMBL/GenBank/DDBJ whole genome shotgun (WGS) entry which is preliminary data.</text>
</comment>
<protein>
    <submittedName>
        <fullName evidence="1">Uncharacterized protein</fullName>
    </submittedName>
</protein>
<keyword evidence="2" id="KW-1185">Reference proteome</keyword>
<reference evidence="2" key="1">
    <citation type="submission" date="2024-07" db="EMBL/GenBank/DDBJ databases">
        <title>Two chromosome-level genome assemblies of Korean endemic species Abeliophyllum distichum and Forsythia ovata (Oleaceae).</title>
        <authorList>
            <person name="Jang H."/>
        </authorList>
    </citation>
    <scope>NUCLEOTIDE SEQUENCE [LARGE SCALE GENOMIC DNA]</scope>
</reference>
<proteinExistence type="predicted"/>